<feature type="transmembrane region" description="Helical" evidence="1">
    <location>
        <begin position="127"/>
        <end position="146"/>
    </location>
</feature>
<dbReference type="Pfam" id="PF00892">
    <property type="entry name" value="EamA"/>
    <property type="match status" value="1"/>
</dbReference>
<evidence type="ECO:0000259" key="2">
    <source>
        <dbReference type="Pfam" id="PF00892"/>
    </source>
</evidence>
<name>A0A2N0H3A7_9SPHN</name>
<feature type="transmembrane region" description="Helical" evidence="1">
    <location>
        <begin position="237"/>
        <end position="263"/>
    </location>
</feature>
<accession>A0A2N0H3A7</accession>
<dbReference type="RefSeq" id="WP_232730311.1">
    <property type="nucleotide sequence ID" value="NZ_PHUF01000007.1"/>
</dbReference>
<feature type="domain" description="EamA" evidence="2">
    <location>
        <begin position="166"/>
        <end position="302"/>
    </location>
</feature>
<sequence>MSLTAFWIPASLLAGIFQALRSSIQVGLRQSLTINGAGLIRYVYALPFAMAMATMWFLTTGTPLPRPDMAFWGYAALGGLAQIFGTQMLIAASHRRGFVFGTALSKLEALIAAIASAILLHERLPALAWLGIVVGVTGILMMALSLRDKASGPLTLALLSEPAARLGVGAATAFALTAVLVKAATVACGIADPLGAALYTLTVVLALQAVMQGSWIARREPATLIAVVGAWRKSSVVGFLSAVGSACWFTGFALAPVALVRLLGQIELVFTVVLSHLMLGERPLRAEVIGLFLIAGGSLLALLATTL</sequence>
<feature type="transmembrane region" description="Helical" evidence="1">
    <location>
        <begin position="166"/>
        <end position="184"/>
    </location>
</feature>
<dbReference type="AlphaFoldDB" id="A0A2N0H3A7"/>
<evidence type="ECO:0000313" key="4">
    <source>
        <dbReference type="Proteomes" id="UP000232587"/>
    </source>
</evidence>
<comment type="caution">
    <text evidence="3">The sequence shown here is derived from an EMBL/GenBank/DDBJ whole genome shotgun (WGS) entry which is preliminary data.</text>
</comment>
<keyword evidence="1" id="KW-0812">Transmembrane</keyword>
<protein>
    <submittedName>
        <fullName evidence="3">EamA-like transporter family protein</fullName>
    </submittedName>
</protein>
<evidence type="ECO:0000313" key="3">
    <source>
        <dbReference type="EMBL" id="PKB13407.1"/>
    </source>
</evidence>
<reference evidence="3 4" key="1">
    <citation type="submission" date="2017-11" db="EMBL/GenBank/DDBJ databases">
        <title>Genomic Encyclopedia of Type Strains, Phase III (KMG-III): the genomes of soil and plant-associated and newly described type strains.</title>
        <authorList>
            <person name="Whitman W."/>
        </authorList>
    </citation>
    <scope>NUCLEOTIDE SEQUENCE [LARGE SCALE GENOMIC DNA]</scope>
    <source>
        <strain evidence="3 4">CGMCC 1.12274</strain>
    </source>
</reference>
<dbReference type="InterPro" id="IPR000620">
    <property type="entry name" value="EamA_dom"/>
</dbReference>
<keyword evidence="1" id="KW-0472">Membrane</keyword>
<keyword evidence="4" id="KW-1185">Reference proteome</keyword>
<dbReference type="GO" id="GO:0016020">
    <property type="term" value="C:membrane"/>
    <property type="evidence" value="ECO:0007669"/>
    <property type="project" value="InterPro"/>
</dbReference>
<feature type="transmembrane region" description="Helical" evidence="1">
    <location>
        <begin position="39"/>
        <end position="59"/>
    </location>
</feature>
<keyword evidence="1" id="KW-1133">Transmembrane helix</keyword>
<dbReference type="Proteomes" id="UP000232587">
    <property type="component" value="Unassembled WGS sequence"/>
</dbReference>
<dbReference type="SUPFAM" id="SSF103481">
    <property type="entry name" value="Multidrug resistance efflux transporter EmrE"/>
    <property type="match status" value="2"/>
</dbReference>
<gene>
    <name evidence="3" type="ORF">B0I00_3206</name>
</gene>
<dbReference type="InterPro" id="IPR037185">
    <property type="entry name" value="EmrE-like"/>
</dbReference>
<dbReference type="EMBL" id="PHUF01000007">
    <property type="protein sequence ID" value="PKB13407.1"/>
    <property type="molecule type" value="Genomic_DNA"/>
</dbReference>
<feature type="transmembrane region" description="Helical" evidence="1">
    <location>
        <begin position="284"/>
        <end position="304"/>
    </location>
</feature>
<organism evidence="3 4">
    <name type="scientific">Novosphingobium kunmingense</name>
    <dbReference type="NCBI Taxonomy" id="1211806"/>
    <lineage>
        <taxon>Bacteria</taxon>
        <taxon>Pseudomonadati</taxon>
        <taxon>Pseudomonadota</taxon>
        <taxon>Alphaproteobacteria</taxon>
        <taxon>Sphingomonadales</taxon>
        <taxon>Sphingomonadaceae</taxon>
        <taxon>Novosphingobium</taxon>
    </lineage>
</organism>
<feature type="transmembrane region" description="Helical" evidence="1">
    <location>
        <begin position="71"/>
        <end position="92"/>
    </location>
</feature>
<feature type="transmembrane region" description="Helical" evidence="1">
    <location>
        <begin position="196"/>
        <end position="217"/>
    </location>
</feature>
<feature type="transmembrane region" description="Helical" evidence="1">
    <location>
        <begin position="98"/>
        <end position="120"/>
    </location>
</feature>
<proteinExistence type="predicted"/>
<evidence type="ECO:0000256" key="1">
    <source>
        <dbReference type="SAM" id="Phobius"/>
    </source>
</evidence>